<dbReference type="Gene3D" id="3.30.470.20">
    <property type="entry name" value="ATP-grasp fold, B domain"/>
    <property type="match status" value="1"/>
</dbReference>
<dbReference type="SUPFAM" id="SSF51621">
    <property type="entry name" value="Phosphoenolpyruvate/pyruvate domain"/>
    <property type="match status" value="1"/>
</dbReference>
<keyword evidence="19" id="KW-0670">Pyruvate</keyword>
<dbReference type="OrthoDB" id="9765468at2"/>
<dbReference type="Pfam" id="PF01326">
    <property type="entry name" value="PPDK_N"/>
    <property type="match status" value="1"/>
</dbReference>
<feature type="domain" description="PEP-utilising enzyme C-terminal" evidence="18">
    <location>
        <begin position="479"/>
        <end position="774"/>
    </location>
</feature>
<dbReference type="GO" id="GO:0005524">
    <property type="term" value="F:ATP binding"/>
    <property type="evidence" value="ECO:0007669"/>
    <property type="project" value="UniProtKB-KW"/>
</dbReference>
<evidence type="ECO:0000256" key="10">
    <source>
        <dbReference type="ARBA" id="ARBA00022777"/>
    </source>
</evidence>
<evidence type="ECO:0000256" key="11">
    <source>
        <dbReference type="ARBA" id="ARBA00022840"/>
    </source>
</evidence>
<dbReference type="GO" id="GO:0006094">
    <property type="term" value="P:gluconeogenesis"/>
    <property type="evidence" value="ECO:0007669"/>
    <property type="project" value="UniProtKB-UniPathway"/>
</dbReference>
<evidence type="ECO:0000256" key="5">
    <source>
        <dbReference type="ARBA" id="ARBA00011996"/>
    </source>
</evidence>
<keyword evidence="8 15" id="KW-0479">Metal-binding</keyword>
<dbReference type="Gene3D" id="3.50.30.10">
    <property type="entry name" value="Phosphohistidine domain"/>
    <property type="match status" value="1"/>
</dbReference>
<organism evidence="19 20">
    <name type="scientific">Megasphaera vaginalis</name>
    <name type="common">ex Srinivasan et al. 2021</name>
    <dbReference type="NCBI Taxonomy" id="1111454"/>
    <lineage>
        <taxon>Bacteria</taxon>
        <taxon>Bacillati</taxon>
        <taxon>Bacillota</taxon>
        <taxon>Negativicutes</taxon>
        <taxon>Veillonellales</taxon>
        <taxon>Veillonellaceae</taxon>
        <taxon>Megasphaera</taxon>
    </lineage>
</organism>
<dbReference type="InterPro" id="IPR040442">
    <property type="entry name" value="Pyrv_kinase-like_dom_sf"/>
</dbReference>
<dbReference type="NCBIfam" id="NF005057">
    <property type="entry name" value="PRK06464.1"/>
    <property type="match status" value="1"/>
</dbReference>
<dbReference type="PANTHER" id="PTHR43030">
    <property type="entry name" value="PHOSPHOENOLPYRUVATE SYNTHASE"/>
    <property type="match status" value="1"/>
</dbReference>
<dbReference type="InterPro" id="IPR018274">
    <property type="entry name" value="PEP_util_AS"/>
</dbReference>
<dbReference type="InterPro" id="IPR036637">
    <property type="entry name" value="Phosphohistidine_dom_sf"/>
</dbReference>
<comment type="pathway">
    <text evidence="3 15">Carbohydrate biosynthesis; gluconeogenesis.</text>
</comment>
<comment type="function">
    <text evidence="2 15">Catalyzes the phosphorylation of pyruvate to phosphoenolpyruvate.</text>
</comment>
<evidence type="ECO:0000256" key="7">
    <source>
        <dbReference type="ARBA" id="ARBA00022679"/>
    </source>
</evidence>
<evidence type="ECO:0000256" key="13">
    <source>
        <dbReference type="ARBA" id="ARBA00033470"/>
    </source>
</evidence>
<proteinExistence type="inferred from homology"/>
<evidence type="ECO:0000256" key="6">
    <source>
        <dbReference type="ARBA" id="ARBA00021623"/>
    </source>
</evidence>
<dbReference type="SUPFAM" id="SSF52009">
    <property type="entry name" value="Phosphohistidine domain"/>
    <property type="match status" value="1"/>
</dbReference>
<evidence type="ECO:0000256" key="8">
    <source>
        <dbReference type="ARBA" id="ARBA00022723"/>
    </source>
</evidence>
<gene>
    <name evidence="19" type="primary">ppsA</name>
    <name evidence="19" type="ORF">HMPREF1250_1531</name>
</gene>
<dbReference type="InterPro" id="IPR015813">
    <property type="entry name" value="Pyrv/PenolPyrv_kinase-like_dom"/>
</dbReference>
<dbReference type="PIRSF" id="PIRSF000854">
    <property type="entry name" value="PEP_synthase"/>
    <property type="match status" value="1"/>
</dbReference>
<evidence type="ECO:0000259" key="16">
    <source>
        <dbReference type="Pfam" id="PF00391"/>
    </source>
</evidence>
<comment type="catalytic activity">
    <reaction evidence="14 15">
        <text>pyruvate + ATP + H2O = phosphoenolpyruvate + AMP + phosphate + 2 H(+)</text>
        <dbReference type="Rhea" id="RHEA:11364"/>
        <dbReference type="ChEBI" id="CHEBI:15361"/>
        <dbReference type="ChEBI" id="CHEBI:15377"/>
        <dbReference type="ChEBI" id="CHEBI:15378"/>
        <dbReference type="ChEBI" id="CHEBI:30616"/>
        <dbReference type="ChEBI" id="CHEBI:43474"/>
        <dbReference type="ChEBI" id="CHEBI:58702"/>
        <dbReference type="ChEBI" id="CHEBI:456215"/>
        <dbReference type="EC" id="2.7.9.2"/>
    </reaction>
</comment>
<keyword evidence="20" id="KW-1185">Reference proteome</keyword>
<dbReference type="InterPro" id="IPR013815">
    <property type="entry name" value="ATP_grasp_subdomain_1"/>
</dbReference>
<comment type="caution">
    <text evidence="19">The sequence shown here is derived from an EMBL/GenBank/DDBJ whole genome shotgun (WGS) entry which is preliminary data.</text>
</comment>
<evidence type="ECO:0000256" key="15">
    <source>
        <dbReference type="PIRNR" id="PIRNR000854"/>
    </source>
</evidence>
<dbReference type="GO" id="GO:0046872">
    <property type="term" value="F:metal ion binding"/>
    <property type="evidence" value="ECO:0007669"/>
    <property type="project" value="UniProtKB-KW"/>
</dbReference>
<evidence type="ECO:0000256" key="2">
    <source>
        <dbReference type="ARBA" id="ARBA00002988"/>
    </source>
</evidence>
<accession>U7UDE4</accession>
<dbReference type="PROSITE" id="PS00370">
    <property type="entry name" value="PEP_ENZYMES_PHOS_SITE"/>
    <property type="match status" value="1"/>
</dbReference>
<dbReference type="Gene3D" id="3.20.20.60">
    <property type="entry name" value="Phosphoenolpyruvate-binding domains"/>
    <property type="match status" value="1"/>
</dbReference>
<dbReference type="STRING" id="1111454.HMPREF1250_1531"/>
<dbReference type="EMBL" id="AWXA01000062">
    <property type="protein sequence ID" value="ERT56473.1"/>
    <property type="molecule type" value="Genomic_DNA"/>
</dbReference>
<evidence type="ECO:0000256" key="1">
    <source>
        <dbReference type="ARBA" id="ARBA00001946"/>
    </source>
</evidence>
<dbReference type="InterPro" id="IPR006319">
    <property type="entry name" value="PEP_synth"/>
</dbReference>
<evidence type="ECO:0000256" key="14">
    <source>
        <dbReference type="ARBA" id="ARBA00047700"/>
    </source>
</evidence>
<keyword evidence="7 15" id="KW-0808">Transferase</keyword>
<dbReference type="InterPro" id="IPR002192">
    <property type="entry name" value="PPDK_AMP/ATP-bd"/>
</dbReference>
<dbReference type="InterPro" id="IPR008279">
    <property type="entry name" value="PEP-util_enz_mobile_dom"/>
</dbReference>
<dbReference type="Gene3D" id="3.30.1490.20">
    <property type="entry name" value="ATP-grasp fold, A domain"/>
    <property type="match status" value="1"/>
</dbReference>
<feature type="domain" description="PEP-utilising enzyme mobile" evidence="16">
    <location>
        <begin position="378"/>
        <end position="453"/>
    </location>
</feature>
<dbReference type="Proteomes" id="UP000017090">
    <property type="component" value="Unassembled WGS sequence"/>
</dbReference>
<dbReference type="PATRIC" id="fig|1111454.3.peg.2170"/>
<evidence type="ECO:0000256" key="3">
    <source>
        <dbReference type="ARBA" id="ARBA00004742"/>
    </source>
</evidence>
<evidence type="ECO:0000256" key="12">
    <source>
        <dbReference type="ARBA" id="ARBA00022842"/>
    </source>
</evidence>
<dbReference type="eggNOG" id="COG0574">
    <property type="taxonomic scope" value="Bacteria"/>
</dbReference>
<dbReference type="AlphaFoldDB" id="U7UDE4"/>
<dbReference type="eggNOG" id="COG1080">
    <property type="taxonomic scope" value="Bacteria"/>
</dbReference>
<keyword evidence="9 15" id="KW-0547">Nucleotide-binding</keyword>
<dbReference type="SUPFAM" id="SSF56059">
    <property type="entry name" value="Glutathione synthetase ATP-binding domain-like"/>
    <property type="match status" value="1"/>
</dbReference>
<comment type="similarity">
    <text evidence="4 15">Belongs to the PEP-utilizing enzyme family.</text>
</comment>
<keyword evidence="12 15" id="KW-0460">Magnesium</keyword>
<dbReference type="FunFam" id="3.30.1490.20:FF:000010">
    <property type="entry name" value="Phosphoenolpyruvate synthase"/>
    <property type="match status" value="1"/>
</dbReference>
<dbReference type="Pfam" id="PF00391">
    <property type="entry name" value="PEP-utilizers"/>
    <property type="match status" value="1"/>
</dbReference>
<keyword evidence="11 15" id="KW-0067">ATP-binding</keyword>
<dbReference type="InterPro" id="IPR000121">
    <property type="entry name" value="PEP_util_C"/>
</dbReference>
<comment type="cofactor">
    <cofactor evidence="1 15">
        <name>Mg(2+)</name>
        <dbReference type="ChEBI" id="CHEBI:18420"/>
    </cofactor>
</comment>
<evidence type="ECO:0000313" key="19">
    <source>
        <dbReference type="EMBL" id="ERT56473.1"/>
    </source>
</evidence>
<keyword evidence="10 15" id="KW-0418">Kinase</keyword>
<sequence length="795" mass="87206">MDRNTAFVLWFDELRRSDVDLVGGKSSSLGELTSQTKVPVPYGYATTAAGYRHFMEATGLNGKIKELLTGLTDVEDPVQLRDVTAAIRKAVCDADMPRDLADSIRQSYIELGEKVGQADPYVAVRSSATAEDLPDASFAGQQDTYLNVKGADMVIQKVKECYASTFTDRATYYRTKKGFDHLEVALSAAVQMMVFSKAAGVMFTVDLVTGDDSTITIEGAWGLGEYVVQGTVTPDNFKVKKDDLTILSKMVNTKPVMLVRKEGGDCEEVVVPREQQKEQVITEEQIKELASYAKAIEAHYGCYMDMEWGVDERDGKVWLLQARPETVWSKKNSEKKGASDASAVTSNRVVIVKGLPASPGNAAGKAHVILDPAQIGEFKDGEILVTTMTAPDWVPAMKKAKAIVTDAGGMTCHASIVSRELGIPCIVGTKSRSVEATTTIADGMDITVDATNGIVYEGIVADIVKPVAASGAAATVVAAEPVPVTGTKIYMNLGNPDLAEKHGKLPCDGIGLMREEFIWTTFIHEHPLYLIEIGHPERVVDQLADGMRKVCQALAPRPVTLRFSDFKSSEYRNLKGGDKYEPQESSALLGWRGASRYYDPKYTEAFKLELKAVKKVREEYGFKNLNVMIPFCRRVDEMEKIVALMAAEGLHRGPDFKVWLMAEIPSNIILADQFNRFVDGYSIGSNDLTMLIMGCDRDNDTVAPLFDERNLAVKRAIRHLISVAHKDGKTVSICGQAPSVYPDFTEFLVKSGIDSVSVNPDAVISTRKSVAQIEQRILMDSLTGRGRVDTEDYTW</sequence>
<dbReference type="EC" id="2.7.9.2" evidence="5 15"/>
<name>U7UDE4_9FIRM</name>
<dbReference type="GO" id="GO:0008986">
    <property type="term" value="F:pyruvate, water dikinase activity"/>
    <property type="evidence" value="ECO:0007669"/>
    <property type="project" value="UniProtKB-EC"/>
</dbReference>
<feature type="domain" description="Pyruvate phosphate dikinase AMP/ATP-binding" evidence="17">
    <location>
        <begin position="20"/>
        <end position="337"/>
    </location>
</feature>
<dbReference type="UniPathway" id="UPA00138"/>
<evidence type="ECO:0000256" key="9">
    <source>
        <dbReference type="ARBA" id="ARBA00022741"/>
    </source>
</evidence>
<evidence type="ECO:0000313" key="20">
    <source>
        <dbReference type="Proteomes" id="UP000017090"/>
    </source>
</evidence>
<dbReference type="RefSeq" id="WP_023054636.1">
    <property type="nucleotide sequence ID" value="NZ_AWXA01000062.1"/>
</dbReference>
<protein>
    <recommendedName>
        <fullName evidence="6 15">Phosphoenolpyruvate synthase</fullName>
        <shortName evidence="15">PEP synthase</shortName>
        <ecNumber evidence="5 15">2.7.9.2</ecNumber>
    </recommendedName>
    <alternativeName>
        <fullName evidence="13 15">Pyruvate, water dikinase</fullName>
    </alternativeName>
</protein>
<evidence type="ECO:0000259" key="18">
    <source>
        <dbReference type="Pfam" id="PF02896"/>
    </source>
</evidence>
<dbReference type="Pfam" id="PF02896">
    <property type="entry name" value="PEP-utilizers_C"/>
    <property type="match status" value="1"/>
</dbReference>
<dbReference type="PANTHER" id="PTHR43030:SF1">
    <property type="entry name" value="PHOSPHOENOLPYRUVATE SYNTHASE"/>
    <property type="match status" value="1"/>
</dbReference>
<dbReference type="NCBIfam" id="TIGR01418">
    <property type="entry name" value="PEP_synth"/>
    <property type="match status" value="1"/>
</dbReference>
<evidence type="ECO:0000256" key="4">
    <source>
        <dbReference type="ARBA" id="ARBA00007837"/>
    </source>
</evidence>
<evidence type="ECO:0000259" key="17">
    <source>
        <dbReference type="Pfam" id="PF01326"/>
    </source>
</evidence>
<reference evidence="19 20" key="1">
    <citation type="submission" date="2013-09" db="EMBL/GenBank/DDBJ databases">
        <authorList>
            <person name="Durkin A.S."/>
            <person name="Haft D.R."/>
            <person name="McCorrison J."/>
            <person name="Torralba M."/>
            <person name="Gillis M."/>
            <person name="Haft D.H."/>
            <person name="Methe B."/>
            <person name="Sutton G."/>
            <person name="Nelson K.E."/>
        </authorList>
    </citation>
    <scope>NUCLEOTIDE SEQUENCE [LARGE SCALE GENOMIC DNA]</scope>
    <source>
        <strain evidence="19 20">BV3C16-1</strain>
    </source>
</reference>